<dbReference type="GO" id="GO:0016491">
    <property type="term" value="F:oxidoreductase activity"/>
    <property type="evidence" value="ECO:0007669"/>
    <property type="project" value="UniProtKB-KW"/>
</dbReference>
<dbReference type="PANTHER" id="PTHR10996">
    <property type="entry name" value="2-HYDROXYACID DEHYDROGENASE-RELATED"/>
    <property type="match status" value="1"/>
</dbReference>
<gene>
    <name evidence="3" type="ORF">ACH5RR_000272</name>
</gene>
<comment type="caution">
    <text evidence="3">The sequence shown here is derived from an EMBL/GenBank/DDBJ whole genome shotgun (WGS) entry which is preliminary data.</text>
</comment>
<dbReference type="PANTHER" id="PTHR10996:SF270">
    <property type="entry name" value="GLYOXYLATE_HYDROXYPYRUVATE REDUCTASE HPR3-LIKE"/>
    <property type="match status" value="1"/>
</dbReference>
<dbReference type="SUPFAM" id="SSF52283">
    <property type="entry name" value="Formate/glycerate dehydrogenase catalytic domain-like"/>
    <property type="match status" value="1"/>
</dbReference>
<dbReference type="EMBL" id="JBJUIK010000001">
    <property type="protein sequence ID" value="KAL3536906.1"/>
    <property type="molecule type" value="Genomic_DNA"/>
</dbReference>
<dbReference type="Gene3D" id="3.40.50.720">
    <property type="entry name" value="NAD(P)-binding Rossmann-like Domain"/>
    <property type="match status" value="2"/>
</dbReference>
<dbReference type="AlphaFoldDB" id="A0ABD3B0E1"/>
<dbReference type="Proteomes" id="UP001630127">
    <property type="component" value="Unassembled WGS sequence"/>
</dbReference>
<name>A0ABD3B0E1_9GENT</name>
<dbReference type="InterPro" id="IPR050223">
    <property type="entry name" value="D-isomer_2-hydroxyacid_DH"/>
</dbReference>
<organism evidence="3 4">
    <name type="scientific">Cinchona calisaya</name>
    <dbReference type="NCBI Taxonomy" id="153742"/>
    <lineage>
        <taxon>Eukaryota</taxon>
        <taxon>Viridiplantae</taxon>
        <taxon>Streptophyta</taxon>
        <taxon>Embryophyta</taxon>
        <taxon>Tracheophyta</taxon>
        <taxon>Spermatophyta</taxon>
        <taxon>Magnoliopsida</taxon>
        <taxon>eudicotyledons</taxon>
        <taxon>Gunneridae</taxon>
        <taxon>Pentapetalae</taxon>
        <taxon>asterids</taxon>
        <taxon>lamiids</taxon>
        <taxon>Gentianales</taxon>
        <taxon>Rubiaceae</taxon>
        <taxon>Cinchonoideae</taxon>
        <taxon>Cinchoneae</taxon>
        <taxon>Cinchona</taxon>
    </lineage>
</organism>
<accession>A0ABD3B0E1</accession>
<dbReference type="Pfam" id="PF00389">
    <property type="entry name" value="2-Hacid_dh"/>
    <property type="match status" value="1"/>
</dbReference>
<dbReference type="InterPro" id="IPR006139">
    <property type="entry name" value="D-isomer_2_OHA_DH_cat_dom"/>
</dbReference>
<evidence type="ECO:0000313" key="4">
    <source>
        <dbReference type="Proteomes" id="UP001630127"/>
    </source>
</evidence>
<sequence>MSLEEFLITHADNTRAILCSSVVKKINASILRLLPSLRLVITPSAGLNHIDLDECRRRGISVANSSTIFSADVADLAVGLLIDFLRKISVGDRFVKSGLWPVKGHHHLATHLSVSTCPSIHTHDFVYSVLFQ</sequence>
<feature type="domain" description="D-isomer specific 2-hydroxyacid dehydrogenase catalytic" evidence="2">
    <location>
        <begin position="7"/>
        <end position="108"/>
    </location>
</feature>
<proteinExistence type="predicted"/>
<evidence type="ECO:0000259" key="2">
    <source>
        <dbReference type="Pfam" id="PF00389"/>
    </source>
</evidence>
<keyword evidence="4" id="KW-1185">Reference proteome</keyword>
<evidence type="ECO:0000313" key="3">
    <source>
        <dbReference type="EMBL" id="KAL3536906.1"/>
    </source>
</evidence>
<reference evidence="3 4" key="1">
    <citation type="submission" date="2024-11" db="EMBL/GenBank/DDBJ databases">
        <title>A near-complete genome assembly of Cinchona calisaya.</title>
        <authorList>
            <person name="Lian D.C."/>
            <person name="Zhao X.W."/>
            <person name="Wei L."/>
        </authorList>
    </citation>
    <scope>NUCLEOTIDE SEQUENCE [LARGE SCALE GENOMIC DNA]</scope>
    <source>
        <tissue evidence="3">Nenye</tissue>
    </source>
</reference>
<keyword evidence="1" id="KW-0560">Oxidoreductase</keyword>
<protein>
    <recommendedName>
        <fullName evidence="2">D-isomer specific 2-hydroxyacid dehydrogenase catalytic domain-containing protein</fullName>
    </recommendedName>
</protein>
<evidence type="ECO:0000256" key="1">
    <source>
        <dbReference type="ARBA" id="ARBA00023002"/>
    </source>
</evidence>